<organism evidence="1">
    <name type="scientific">Phytobacter massiliensis</name>
    <dbReference type="NCBI Taxonomy" id="1485952"/>
    <lineage>
        <taxon>Bacteria</taxon>
        <taxon>Pseudomonadati</taxon>
        <taxon>Pseudomonadota</taxon>
        <taxon>Gammaproteobacteria</taxon>
        <taxon>Enterobacterales</taxon>
        <taxon>Enterobacteriaceae</taxon>
        <taxon>Phytobacter</taxon>
    </lineage>
</organism>
<dbReference type="Pfam" id="PF12059">
    <property type="entry name" value="DUF3540"/>
    <property type="match status" value="1"/>
</dbReference>
<dbReference type="AlphaFoldDB" id="A0A6N3HPW2"/>
<evidence type="ECO:0008006" key="2">
    <source>
        <dbReference type="Google" id="ProtNLM"/>
    </source>
</evidence>
<evidence type="ECO:0000313" key="1">
    <source>
        <dbReference type="EMBL" id="VYU77933.1"/>
    </source>
</evidence>
<accession>A0A6N3HPW2</accession>
<gene>
    <name evidence="1" type="ORF">EMLFYP7_04164</name>
</gene>
<sequence>MMSKVNHLPAHAILPPVQASGVVTHCFADGSLMVECEGRGWHCRRAASCVIAPQAGDTVLITSVEQQSWLLAVLERVNPNAAELSVPGDLHIRSTGELSLSSEALRVSAGQGDCHINEMNYSGDKLSAWVSLSRIVGKRAESVWQTVTQISHSLFRTTRQTEHVRAGQLDMKAEDYARIHAHNTVITSKAIAKVDAEQIHMG</sequence>
<dbReference type="EMBL" id="CACRTZ010000037">
    <property type="protein sequence ID" value="VYU77933.1"/>
    <property type="molecule type" value="Genomic_DNA"/>
</dbReference>
<name>A0A6N3HPW2_9ENTR</name>
<proteinExistence type="predicted"/>
<reference evidence="1" key="1">
    <citation type="submission" date="2019-11" db="EMBL/GenBank/DDBJ databases">
        <authorList>
            <person name="Feng L."/>
        </authorList>
    </citation>
    <scope>NUCLEOTIDE SEQUENCE</scope>
    <source>
        <strain evidence="1">EMassiliensisLFYP7</strain>
    </source>
</reference>
<dbReference type="InterPro" id="IPR021927">
    <property type="entry name" value="DUF3540"/>
</dbReference>
<protein>
    <recommendedName>
        <fullName evidence="2">DUF3540 domain-containing protein</fullName>
    </recommendedName>
</protein>